<feature type="domain" description="Nicotinate phosphoribosyltransferase C-terminal" evidence="11">
    <location>
        <begin position="386"/>
        <end position="441"/>
    </location>
</feature>
<dbReference type="InterPro" id="IPR007229">
    <property type="entry name" value="Nic_PRibTrfase-Fam"/>
</dbReference>
<dbReference type="SUPFAM" id="SSF51690">
    <property type="entry name" value="Nicotinate/Quinolinate PRTase C-terminal domain-like"/>
    <property type="match status" value="1"/>
</dbReference>
<dbReference type="Proteomes" id="UP000324021">
    <property type="component" value="Unassembled WGS sequence"/>
</dbReference>
<name>A0A1I0CDH6_9EURY</name>
<proteinExistence type="inferred from homology"/>
<dbReference type="GO" id="GO:0034355">
    <property type="term" value="P:NAD+ biosynthetic process via the salvage pathway"/>
    <property type="evidence" value="ECO:0007669"/>
    <property type="project" value="TreeGrafter"/>
</dbReference>
<evidence type="ECO:0000256" key="6">
    <source>
        <dbReference type="ARBA" id="ARBA00022642"/>
    </source>
</evidence>
<dbReference type="Pfam" id="PF17767">
    <property type="entry name" value="NAPRTase_N"/>
    <property type="match status" value="1"/>
</dbReference>
<dbReference type="Gene3D" id="3.20.140.10">
    <property type="entry name" value="nicotinate phosphoribosyltransferase"/>
    <property type="match status" value="1"/>
</dbReference>
<dbReference type="InterPro" id="IPR041619">
    <property type="entry name" value="NAPRTase_C"/>
</dbReference>
<feature type="domain" description="Nicotinate/nicotinamide phosphoribosyltransferase" evidence="9">
    <location>
        <begin position="163"/>
        <end position="344"/>
    </location>
</feature>
<reference evidence="13" key="1">
    <citation type="submission" date="2016-10" db="EMBL/GenBank/DDBJ databases">
        <authorList>
            <person name="de Groot N.N."/>
        </authorList>
    </citation>
    <scope>NUCLEOTIDE SEQUENCE [LARGE SCALE GENOMIC DNA]</scope>
    <source>
        <strain evidence="13">CDM_6</strain>
    </source>
</reference>
<dbReference type="Pfam" id="PF17956">
    <property type="entry name" value="NAPRTase_C"/>
    <property type="match status" value="1"/>
</dbReference>
<evidence type="ECO:0000259" key="9">
    <source>
        <dbReference type="Pfam" id="PF04095"/>
    </source>
</evidence>
<dbReference type="InterPro" id="IPR040727">
    <property type="entry name" value="NAPRTase_N"/>
</dbReference>
<keyword evidence="4" id="KW-0597">Phosphoprotein</keyword>
<evidence type="ECO:0000313" key="13">
    <source>
        <dbReference type="EMBL" id="SET16976.1"/>
    </source>
</evidence>
<dbReference type="RefSeq" id="WP_092930957.1">
    <property type="nucleotide sequence ID" value="NZ_FMZP01000004.1"/>
</dbReference>
<dbReference type="PIRSF" id="PIRSF000484">
    <property type="entry name" value="NAPRT"/>
    <property type="match status" value="1"/>
</dbReference>
<dbReference type="Proteomes" id="UP000199320">
    <property type="component" value="Unassembled WGS sequence"/>
</dbReference>
<evidence type="ECO:0000256" key="2">
    <source>
        <dbReference type="ARBA" id="ARBA00010897"/>
    </source>
</evidence>
<dbReference type="GO" id="GO:0016757">
    <property type="term" value="F:glycosyltransferase activity"/>
    <property type="evidence" value="ECO:0007669"/>
    <property type="project" value="UniProtKB-KW"/>
</dbReference>
<dbReference type="NCBIfam" id="NF009131">
    <property type="entry name" value="PRK12484.1"/>
    <property type="match status" value="1"/>
</dbReference>
<sequence>MVQPTGSSLDPRDRALFTDRYELAMLQGYYESGHTPTATFSLYFRKLPPDRGYAIAAGLEQVIDYVESLAFDDQALEYLAEEGFDADFLSYLDGFEFTGEIRALPEGTLVFPNEPLLEVTAPIHEAQLFETFVLNQVGFQTLVATKGARMADVVRRRGDSQDLVDFGSRRAHGTDAGLTAARAAYIGGFDGTSNMLAGERYGIPTYGTMAHSWVQSFESERASFAAFADVYGDDAIYLVDTYDTVTGAERAVAVAADRDVDLGGVRLDSGDLTELSKQVREIVDDASIVVSSSVDEFFLREFFDDDGVASAFGPGTALTTSADAPNSGVVYKLTAVERDGTLAPSMKLSPGKVTYPGQKALHRVERDGQYQYDILARRDEALEAGEPQLEPIFEDGSLVYTPPELATIRQRASRELETLPERCRRVTDPNPYEFRISDGLEAVTQQTERSIRDREL</sequence>
<dbReference type="AlphaFoldDB" id="A0A1I0CDH6"/>
<dbReference type="PANTHER" id="PTHR11098">
    <property type="entry name" value="NICOTINATE PHOSPHORIBOSYLTRANSFERASE"/>
    <property type="match status" value="1"/>
</dbReference>
<evidence type="ECO:0000259" key="10">
    <source>
        <dbReference type="Pfam" id="PF17767"/>
    </source>
</evidence>
<gene>
    <name evidence="13" type="ORF">SAMN04488694_104111</name>
    <name evidence="12" type="ORF">SAMN05192552_1004191</name>
</gene>
<dbReference type="SUPFAM" id="SSF54675">
    <property type="entry name" value="Nicotinate/Quinolinate PRTase N-terminal domain-like"/>
    <property type="match status" value="1"/>
</dbReference>
<comment type="pathway">
    <text evidence="1">Cofactor biosynthesis; NAD(+) biosynthesis; nicotinate D-ribonucleotide from nicotinate: step 1/1.</text>
</comment>
<dbReference type="OrthoDB" id="371831at2157"/>
<dbReference type="NCBIfam" id="NF006696">
    <property type="entry name" value="PRK09243.1-3"/>
    <property type="match status" value="1"/>
</dbReference>
<dbReference type="InterPro" id="IPR006405">
    <property type="entry name" value="Nic_PRibTrfase_pncB"/>
</dbReference>
<keyword evidence="7 13" id="KW-0808">Transferase</keyword>
<dbReference type="EC" id="6.3.4.21" evidence="3"/>
<dbReference type="InterPro" id="IPR036068">
    <property type="entry name" value="Nicotinate_pribotase-like_C"/>
</dbReference>
<dbReference type="EMBL" id="FMZP01000004">
    <property type="protein sequence ID" value="SDC50691.1"/>
    <property type="molecule type" value="Genomic_DNA"/>
</dbReference>
<comment type="similarity">
    <text evidence="2">Belongs to the NAPRTase family.</text>
</comment>
<comment type="catalytic activity">
    <reaction evidence="8">
        <text>5-phospho-alpha-D-ribose 1-diphosphate + nicotinate + ATP + H2O = nicotinate beta-D-ribonucleotide + ADP + phosphate + diphosphate</text>
        <dbReference type="Rhea" id="RHEA:36163"/>
        <dbReference type="ChEBI" id="CHEBI:15377"/>
        <dbReference type="ChEBI" id="CHEBI:30616"/>
        <dbReference type="ChEBI" id="CHEBI:32544"/>
        <dbReference type="ChEBI" id="CHEBI:33019"/>
        <dbReference type="ChEBI" id="CHEBI:43474"/>
        <dbReference type="ChEBI" id="CHEBI:57502"/>
        <dbReference type="ChEBI" id="CHEBI:58017"/>
        <dbReference type="ChEBI" id="CHEBI:456216"/>
        <dbReference type="EC" id="6.3.4.21"/>
    </reaction>
</comment>
<dbReference type="UniPathway" id="UPA00253">
    <property type="reaction ID" value="UER00457"/>
</dbReference>
<dbReference type="GO" id="GO:0004516">
    <property type="term" value="F:nicotinate phosphoribosyltransferase activity"/>
    <property type="evidence" value="ECO:0007669"/>
    <property type="project" value="UniProtKB-EC"/>
</dbReference>
<keyword evidence="6" id="KW-0662">Pyridine nucleotide biosynthesis</keyword>
<dbReference type="CDD" id="cd01570">
    <property type="entry name" value="NAPRTase_A"/>
    <property type="match status" value="1"/>
</dbReference>
<evidence type="ECO:0000313" key="14">
    <source>
        <dbReference type="Proteomes" id="UP000199320"/>
    </source>
</evidence>
<dbReference type="Gene3D" id="3.20.20.70">
    <property type="entry name" value="Aldolase class I"/>
    <property type="match status" value="1"/>
</dbReference>
<dbReference type="PANTHER" id="PTHR11098:SF1">
    <property type="entry name" value="NICOTINATE PHOSPHORIBOSYLTRANSFERASE"/>
    <property type="match status" value="1"/>
</dbReference>
<protein>
    <recommendedName>
        <fullName evidence="3">nicotinate phosphoribosyltransferase</fullName>
        <ecNumber evidence="3">6.3.4.21</ecNumber>
    </recommendedName>
</protein>
<keyword evidence="5" id="KW-0436">Ligase</keyword>
<dbReference type="InterPro" id="IPR041525">
    <property type="entry name" value="N/Namide_PRibTrfase"/>
</dbReference>
<dbReference type="InterPro" id="IPR013785">
    <property type="entry name" value="Aldolase_TIM"/>
</dbReference>
<evidence type="ECO:0000256" key="8">
    <source>
        <dbReference type="ARBA" id="ARBA00048668"/>
    </source>
</evidence>
<evidence type="ECO:0000313" key="12">
    <source>
        <dbReference type="EMBL" id="SDC50691.1"/>
    </source>
</evidence>
<dbReference type="GO" id="GO:0005829">
    <property type="term" value="C:cytosol"/>
    <property type="evidence" value="ECO:0007669"/>
    <property type="project" value="TreeGrafter"/>
</dbReference>
<keyword evidence="14" id="KW-1185">Reference proteome</keyword>
<dbReference type="NCBIfam" id="TIGR01513">
    <property type="entry name" value="NAPRTase_put"/>
    <property type="match status" value="1"/>
</dbReference>
<evidence type="ECO:0000256" key="7">
    <source>
        <dbReference type="ARBA" id="ARBA00022679"/>
    </source>
</evidence>
<dbReference type="STRING" id="392421.SAMN04488694_104111"/>
<reference evidence="14 15" key="2">
    <citation type="submission" date="2016-10" db="EMBL/GenBank/DDBJ databases">
        <authorList>
            <person name="Varghese N."/>
            <person name="Submissions S."/>
        </authorList>
    </citation>
    <scope>NUCLEOTIDE SEQUENCE [LARGE SCALE GENOMIC DNA]</scope>
    <source>
        <strain evidence="12 15">CDM_1</strain>
        <strain evidence="14">CDM_6</strain>
    </source>
</reference>
<evidence type="ECO:0000313" key="15">
    <source>
        <dbReference type="Proteomes" id="UP000324021"/>
    </source>
</evidence>
<evidence type="ECO:0000256" key="4">
    <source>
        <dbReference type="ARBA" id="ARBA00022553"/>
    </source>
</evidence>
<evidence type="ECO:0000256" key="5">
    <source>
        <dbReference type="ARBA" id="ARBA00022598"/>
    </source>
</evidence>
<accession>A0A1I0CDH6</accession>
<keyword evidence="13" id="KW-0328">Glycosyltransferase</keyword>
<dbReference type="Pfam" id="PF04095">
    <property type="entry name" value="NAPRTase"/>
    <property type="match status" value="1"/>
</dbReference>
<evidence type="ECO:0000259" key="11">
    <source>
        <dbReference type="Pfam" id="PF17956"/>
    </source>
</evidence>
<evidence type="ECO:0000256" key="3">
    <source>
        <dbReference type="ARBA" id="ARBA00013236"/>
    </source>
</evidence>
<organism evidence="13 14">
    <name type="scientific">Natrinema hispanicum</name>
    <dbReference type="NCBI Taxonomy" id="392421"/>
    <lineage>
        <taxon>Archaea</taxon>
        <taxon>Methanobacteriati</taxon>
        <taxon>Methanobacteriota</taxon>
        <taxon>Stenosarchaea group</taxon>
        <taxon>Halobacteria</taxon>
        <taxon>Halobacteriales</taxon>
        <taxon>Natrialbaceae</taxon>
        <taxon>Natrinema</taxon>
    </lineage>
</organism>
<dbReference type="EMBL" id="FOIC01000004">
    <property type="protein sequence ID" value="SET16976.1"/>
    <property type="molecule type" value="Genomic_DNA"/>
</dbReference>
<feature type="domain" description="Nicotinate phosphoribosyltransferase N-terminal" evidence="10">
    <location>
        <begin position="16"/>
        <end position="137"/>
    </location>
</feature>
<evidence type="ECO:0000256" key="1">
    <source>
        <dbReference type="ARBA" id="ARBA00004952"/>
    </source>
</evidence>